<evidence type="ECO:0000313" key="9">
    <source>
        <dbReference type="Proteomes" id="UP000245916"/>
    </source>
</evidence>
<feature type="transmembrane region" description="Helical" evidence="7">
    <location>
        <begin position="26"/>
        <end position="44"/>
    </location>
</feature>
<feature type="transmembrane region" description="Helical" evidence="7">
    <location>
        <begin position="151"/>
        <end position="176"/>
    </location>
</feature>
<dbReference type="PANTHER" id="PTHR43044">
    <property type="match status" value="1"/>
</dbReference>
<keyword evidence="4 7" id="KW-0812">Transmembrane</keyword>
<dbReference type="Gene3D" id="1.20.1630.10">
    <property type="entry name" value="Formate dehydrogenase/DMSO reductase domain"/>
    <property type="match status" value="1"/>
</dbReference>
<feature type="transmembrane region" description="Helical" evidence="7">
    <location>
        <begin position="101"/>
        <end position="122"/>
    </location>
</feature>
<evidence type="ECO:0000256" key="2">
    <source>
        <dbReference type="ARBA" id="ARBA00008929"/>
    </source>
</evidence>
<dbReference type="Proteomes" id="UP000245916">
    <property type="component" value="Unassembled WGS sequence"/>
</dbReference>
<evidence type="ECO:0000256" key="3">
    <source>
        <dbReference type="ARBA" id="ARBA00022475"/>
    </source>
</evidence>
<gene>
    <name evidence="8" type="ORF">DF286_14695</name>
</gene>
<name>A0A2U2IZ55_9SPHN</name>
<feature type="transmembrane region" description="Helical" evidence="7">
    <location>
        <begin position="289"/>
        <end position="307"/>
    </location>
</feature>
<evidence type="ECO:0000256" key="4">
    <source>
        <dbReference type="ARBA" id="ARBA00022692"/>
    </source>
</evidence>
<protein>
    <submittedName>
        <fullName evidence="8">Molybdopterin oxidoreductase</fullName>
    </submittedName>
</protein>
<dbReference type="Pfam" id="PF03916">
    <property type="entry name" value="NrfD"/>
    <property type="match status" value="1"/>
</dbReference>
<reference evidence="8 9" key="1">
    <citation type="submission" date="2018-05" db="EMBL/GenBank/DDBJ databases">
        <title>Genome of Sphingosinicella humi QZX222.</title>
        <authorList>
            <person name="Qiao Z."/>
            <person name="Wang G."/>
        </authorList>
    </citation>
    <scope>NUCLEOTIDE SEQUENCE [LARGE SCALE GENOMIC DNA]</scope>
    <source>
        <strain evidence="8 9">QZX222</strain>
    </source>
</reference>
<sequence>MIAPIQNPPIDHVIDPPLAERFGRTWWIGIGVALLGVLFLLYGLRGPAFVGIGVWGTNIPYVWGFDIASYAWWIGIANGAALFASILVLTGSSLHTAVNRFANGLALGAAICAAVFPVFHLGRPWLAYWMIPYPTAQGVWPQFRSPLTWDFWAILTHLTAIALLWYVGLIPDLATLRDRAKTRTRQLFYGLAALGWRGSARQWALHRRAHRIVALTLIPLLFLAQAIVSFEFVGTLVPDWHETRQPLHFIATGIQLGIAMVLLVALALRRRLGLHRHIDDWDIDLLAKLLLANALVTAYAYLDGWFMELMAEPPIREALLARMAGPYGTLYWGGFMLSVLPPQIFWWRRVRLHWWAGATVAALVLIGIYLDYLSVVVGGLVRTNLMIAAPTYAPTVAEVSLLAGTLGLFLLMVLLSVRRLPIVSLYDTRAEPA</sequence>
<dbReference type="OrthoDB" id="9806499at2"/>
<comment type="similarity">
    <text evidence="2">Belongs to the NrfD family.</text>
</comment>
<accession>A0A2U2IZ55</accession>
<feature type="transmembrane region" description="Helical" evidence="7">
    <location>
        <begin position="212"/>
        <end position="237"/>
    </location>
</feature>
<dbReference type="GO" id="GO:0005886">
    <property type="term" value="C:plasma membrane"/>
    <property type="evidence" value="ECO:0007669"/>
    <property type="project" value="UniProtKB-SubCell"/>
</dbReference>
<dbReference type="PANTHER" id="PTHR43044:SF2">
    <property type="entry name" value="POLYSULPHIDE REDUCTASE NRFD"/>
    <property type="match status" value="1"/>
</dbReference>
<comment type="caution">
    <text evidence="8">The sequence shown here is derived from an EMBL/GenBank/DDBJ whole genome shotgun (WGS) entry which is preliminary data.</text>
</comment>
<feature type="transmembrane region" description="Helical" evidence="7">
    <location>
        <begin position="319"/>
        <end position="340"/>
    </location>
</feature>
<evidence type="ECO:0000256" key="7">
    <source>
        <dbReference type="SAM" id="Phobius"/>
    </source>
</evidence>
<comment type="subcellular location">
    <subcellularLocation>
        <location evidence="1">Cell membrane</location>
        <topology evidence="1">Multi-pass membrane protein</topology>
    </subcellularLocation>
</comment>
<evidence type="ECO:0000256" key="6">
    <source>
        <dbReference type="ARBA" id="ARBA00023136"/>
    </source>
</evidence>
<dbReference type="InterPro" id="IPR005614">
    <property type="entry name" value="NrfD-like"/>
</dbReference>
<organism evidence="8 9">
    <name type="scientific">Allosphingosinicella humi</name>
    <dbReference type="NCBI Taxonomy" id="2068657"/>
    <lineage>
        <taxon>Bacteria</taxon>
        <taxon>Pseudomonadati</taxon>
        <taxon>Pseudomonadota</taxon>
        <taxon>Alphaproteobacteria</taxon>
        <taxon>Sphingomonadales</taxon>
        <taxon>Sphingomonadaceae</taxon>
        <taxon>Allosphingosinicella</taxon>
    </lineage>
</organism>
<dbReference type="EMBL" id="QFFF01000002">
    <property type="protein sequence ID" value="PWG01366.1"/>
    <property type="molecule type" value="Genomic_DNA"/>
</dbReference>
<keyword evidence="3" id="KW-1003">Cell membrane</keyword>
<evidence type="ECO:0000313" key="8">
    <source>
        <dbReference type="EMBL" id="PWG01366.1"/>
    </source>
</evidence>
<proteinExistence type="inferred from homology"/>
<feature type="transmembrane region" description="Helical" evidence="7">
    <location>
        <begin position="249"/>
        <end position="268"/>
    </location>
</feature>
<keyword evidence="9" id="KW-1185">Reference proteome</keyword>
<feature type="transmembrane region" description="Helical" evidence="7">
    <location>
        <begin position="70"/>
        <end position="89"/>
    </location>
</feature>
<dbReference type="RefSeq" id="WP_109272427.1">
    <property type="nucleotide sequence ID" value="NZ_QFFF01000002.1"/>
</dbReference>
<keyword evidence="5 7" id="KW-1133">Transmembrane helix</keyword>
<evidence type="ECO:0000256" key="5">
    <source>
        <dbReference type="ARBA" id="ARBA00022989"/>
    </source>
</evidence>
<dbReference type="AlphaFoldDB" id="A0A2U2IZ55"/>
<feature type="transmembrane region" description="Helical" evidence="7">
    <location>
        <begin position="392"/>
        <end position="415"/>
    </location>
</feature>
<keyword evidence="6 7" id="KW-0472">Membrane</keyword>
<evidence type="ECO:0000256" key="1">
    <source>
        <dbReference type="ARBA" id="ARBA00004651"/>
    </source>
</evidence>
<feature type="transmembrane region" description="Helical" evidence="7">
    <location>
        <begin position="352"/>
        <end position="372"/>
    </location>
</feature>